<sequence>MTQVQHFALGLVEIHDVLIGSLLKLVQVCLDGNLSSCVNCTTQFHITNKPAGSLLVLTVCVIEKDIEEHQFQDRALRDTTCLMSPLEHQTIDYKSLSVSTQPIPYPLNSPLFQSMHLQSGDKNVMWNHDKGLTGV</sequence>
<dbReference type="Proteomes" id="UP000796761">
    <property type="component" value="Unassembled WGS sequence"/>
</dbReference>
<dbReference type="EMBL" id="SWJQ01000074">
    <property type="protein sequence ID" value="TRZ23389.1"/>
    <property type="molecule type" value="Genomic_DNA"/>
</dbReference>
<reference evidence="1" key="1">
    <citation type="submission" date="2019-04" db="EMBL/GenBank/DDBJ databases">
        <title>Genome assembly of Zosterops borbonicus 15179.</title>
        <authorList>
            <person name="Leroy T."/>
            <person name="Anselmetti Y."/>
            <person name="Tilak M.-K."/>
            <person name="Nabholz B."/>
        </authorList>
    </citation>
    <scope>NUCLEOTIDE SEQUENCE</scope>
    <source>
        <strain evidence="1">HGM_15179</strain>
        <tissue evidence="1">Muscle</tissue>
    </source>
</reference>
<protein>
    <submittedName>
        <fullName evidence="1">Uncharacterized protein</fullName>
    </submittedName>
</protein>
<dbReference type="AlphaFoldDB" id="A0A8K1LR92"/>
<organism evidence="1 2">
    <name type="scientific">Zosterops borbonicus</name>
    <dbReference type="NCBI Taxonomy" id="364589"/>
    <lineage>
        <taxon>Eukaryota</taxon>
        <taxon>Metazoa</taxon>
        <taxon>Chordata</taxon>
        <taxon>Craniata</taxon>
        <taxon>Vertebrata</taxon>
        <taxon>Euteleostomi</taxon>
        <taxon>Archelosauria</taxon>
        <taxon>Archosauria</taxon>
        <taxon>Dinosauria</taxon>
        <taxon>Saurischia</taxon>
        <taxon>Theropoda</taxon>
        <taxon>Coelurosauria</taxon>
        <taxon>Aves</taxon>
        <taxon>Neognathae</taxon>
        <taxon>Neoaves</taxon>
        <taxon>Telluraves</taxon>
        <taxon>Australaves</taxon>
        <taxon>Passeriformes</taxon>
        <taxon>Sylvioidea</taxon>
        <taxon>Zosteropidae</taxon>
        <taxon>Zosterops</taxon>
    </lineage>
</organism>
<gene>
    <name evidence="1" type="ORF">HGM15179_003740</name>
</gene>
<keyword evidence="2" id="KW-1185">Reference proteome</keyword>
<evidence type="ECO:0000313" key="2">
    <source>
        <dbReference type="Proteomes" id="UP000796761"/>
    </source>
</evidence>
<comment type="caution">
    <text evidence="1">The sequence shown here is derived from an EMBL/GenBank/DDBJ whole genome shotgun (WGS) entry which is preliminary data.</text>
</comment>
<accession>A0A8K1LR92</accession>
<proteinExistence type="predicted"/>
<dbReference type="OrthoDB" id="9393482at2759"/>
<evidence type="ECO:0000313" key="1">
    <source>
        <dbReference type="EMBL" id="TRZ23389.1"/>
    </source>
</evidence>
<name>A0A8K1LR92_9PASS</name>